<sequence>MEIVKHIPIINKHYYAIKESKEALFNFYQNQVNEHQQRIDHDSEPTDYVEAFLREKAKKEAEGNEDAQFYRYKLFDHRVLT</sequence>
<protein>
    <submittedName>
        <fullName evidence="2">Uncharacterized protein</fullName>
    </submittedName>
</protein>
<dbReference type="Proteomes" id="UP000887540">
    <property type="component" value="Unplaced"/>
</dbReference>
<proteinExistence type="predicted"/>
<dbReference type="WBParaSite" id="ACRNAN_scaffold7762.g11305.t1">
    <property type="protein sequence ID" value="ACRNAN_scaffold7762.g11305.t1"/>
    <property type="gene ID" value="ACRNAN_scaffold7762.g11305"/>
</dbReference>
<keyword evidence="1" id="KW-1185">Reference proteome</keyword>
<evidence type="ECO:0000313" key="1">
    <source>
        <dbReference type="Proteomes" id="UP000887540"/>
    </source>
</evidence>
<name>A0A914EEW6_9BILA</name>
<reference evidence="2" key="1">
    <citation type="submission" date="2022-11" db="UniProtKB">
        <authorList>
            <consortium name="WormBaseParasite"/>
        </authorList>
    </citation>
    <scope>IDENTIFICATION</scope>
</reference>
<accession>A0A914EEW6</accession>
<organism evidence="1 2">
    <name type="scientific">Acrobeloides nanus</name>
    <dbReference type="NCBI Taxonomy" id="290746"/>
    <lineage>
        <taxon>Eukaryota</taxon>
        <taxon>Metazoa</taxon>
        <taxon>Ecdysozoa</taxon>
        <taxon>Nematoda</taxon>
        <taxon>Chromadorea</taxon>
        <taxon>Rhabditida</taxon>
        <taxon>Tylenchina</taxon>
        <taxon>Cephalobomorpha</taxon>
        <taxon>Cephaloboidea</taxon>
        <taxon>Cephalobidae</taxon>
        <taxon>Acrobeloides</taxon>
    </lineage>
</organism>
<evidence type="ECO:0000313" key="2">
    <source>
        <dbReference type="WBParaSite" id="ACRNAN_scaffold7762.g11305.t1"/>
    </source>
</evidence>
<dbReference type="AlphaFoldDB" id="A0A914EEW6"/>